<accession>A0A9N9WET2</accession>
<dbReference type="Pfam" id="PF08205">
    <property type="entry name" value="C2-set_2"/>
    <property type="match status" value="1"/>
</dbReference>
<dbReference type="SUPFAM" id="SSF48726">
    <property type="entry name" value="Immunoglobulin"/>
    <property type="match status" value="2"/>
</dbReference>
<gene>
    <name evidence="3" type="ORF">DIATSA_LOCUS7670</name>
</gene>
<dbReference type="Gene3D" id="2.60.40.10">
    <property type="entry name" value="Immunoglobulins"/>
    <property type="match status" value="2"/>
</dbReference>
<organism evidence="3 4">
    <name type="scientific">Diatraea saccharalis</name>
    <name type="common">sugarcane borer</name>
    <dbReference type="NCBI Taxonomy" id="40085"/>
    <lineage>
        <taxon>Eukaryota</taxon>
        <taxon>Metazoa</taxon>
        <taxon>Ecdysozoa</taxon>
        <taxon>Arthropoda</taxon>
        <taxon>Hexapoda</taxon>
        <taxon>Insecta</taxon>
        <taxon>Pterygota</taxon>
        <taxon>Neoptera</taxon>
        <taxon>Endopterygota</taxon>
        <taxon>Lepidoptera</taxon>
        <taxon>Glossata</taxon>
        <taxon>Ditrysia</taxon>
        <taxon>Pyraloidea</taxon>
        <taxon>Crambidae</taxon>
        <taxon>Crambinae</taxon>
        <taxon>Diatraea</taxon>
    </lineage>
</organism>
<keyword evidence="1" id="KW-1015">Disulfide bond</keyword>
<evidence type="ECO:0000256" key="1">
    <source>
        <dbReference type="ARBA" id="ARBA00023157"/>
    </source>
</evidence>
<feature type="domain" description="Ig-like" evidence="2">
    <location>
        <begin position="15"/>
        <end position="68"/>
    </location>
</feature>
<dbReference type="PANTHER" id="PTHR23278">
    <property type="entry name" value="SIDESTEP PROTEIN"/>
    <property type="match status" value="1"/>
</dbReference>
<dbReference type="OrthoDB" id="8825892at2759"/>
<dbReference type="PANTHER" id="PTHR23278:SF19">
    <property type="entry name" value="OBSCURIN"/>
    <property type="match status" value="1"/>
</dbReference>
<name>A0A9N9WET2_9NEOP</name>
<protein>
    <recommendedName>
        <fullName evidence="2">Ig-like domain-containing protein</fullName>
    </recommendedName>
</protein>
<dbReference type="InterPro" id="IPR007110">
    <property type="entry name" value="Ig-like_dom"/>
</dbReference>
<dbReference type="InterPro" id="IPR013162">
    <property type="entry name" value="CD80_C2-set"/>
</dbReference>
<sequence>MHLGLDTREGRPSHWSDANTLGVRASFRSDTTPAVLVLTKLRPEDSGQYRCRVDFIKSPTKNTRLNLTVLIPPERLIILNQEGNEIRSGVVGPYDEGSEVNLTCVAIGGRPTARVSWWKSHSLLANSEARATVSFRLQRSDYGTDITCQIGSALVAPLVLQVSMGGGNHSPSGDPSARLPPVT</sequence>
<dbReference type="AlphaFoldDB" id="A0A9N9WET2"/>
<feature type="domain" description="Ig-like" evidence="2">
    <location>
        <begin position="73"/>
        <end position="150"/>
    </location>
</feature>
<dbReference type="InterPro" id="IPR036179">
    <property type="entry name" value="Ig-like_dom_sf"/>
</dbReference>
<reference evidence="3" key="2">
    <citation type="submission" date="2022-10" db="EMBL/GenBank/DDBJ databases">
        <authorList>
            <consortium name="ENA_rothamsted_submissions"/>
            <consortium name="culmorum"/>
            <person name="King R."/>
        </authorList>
    </citation>
    <scope>NUCLEOTIDE SEQUENCE</scope>
</reference>
<evidence type="ECO:0000313" key="3">
    <source>
        <dbReference type="EMBL" id="CAG9789978.1"/>
    </source>
</evidence>
<dbReference type="PROSITE" id="PS50835">
    <property type="entry name" value="IG_LIKE"/>
    <property type="match status" value="2"/>
</dbReference>
<evidence type="ECO:0000259" key="2">
    <source>
        <dbReference type="PROSITE" id="PS50835"/>
    </source>
</evidence>
<dbReference type="InterPro" id="IPR013783">
    <property type="entry name" value="Ig-like_fold"/>
</dbReference>
<proteinExistence type="predicted"/>
<reference evidence="3" key="1">
    <citation type="submission" date="2021-12" db="EMBL/GenBank/DDBJ databases">
        <authorList>
            <person name="King R."/>
        </authorList>
    </citation>
    <scope>NUCLEOTIDE SEQUENCE</scope>
</reference>
<keyword evidence="4" id="KW-1185">Reference proteome</keyword>
<dbReference type="Proteomes" id="UP001153714">
    <property type="component" value="Chromosome 20"/>
</dbReference>
<evidence type="ECO:0000313" key="4">
    <source>
        <dbReference type="Proteomes" id="UP001153714"/>
    </source>
</evidence>
<dbReference type="EMBL" id="OU893351">
    <property type="protein sequence ID" value="CAG9789978.1"/>
    <property type="molecule type" value="Genomic_DNA"/>
</dbReference>